<dbReference type="OrthoDB" id="299008at2759"/>
<feature type="transmembrane region" description="Helical" evidence="2">
    <location>
        <begin position="1254"/>
        <end position="1274"/>
    </location>
</feature>
<dbReference type="EMBL" id="CAJJDN010000075">
    <property type="protein sequence ID" value="CAD8101079.1"/>
    <property type="molecule type" value="Genomic_DNA"/>
</dbReference>
<keyword evidence="2" id="KW-0472">Membrane</keyword>
<evidence type="ECO:0000313" key="4">
    <source>
        <dbReference type="Proteomes" id="UP000692954"/>
    </source>
</evidence>
<evidence type="ECO:0000256" key="1">
    <source>
        <dbReference type="SAM" id="Coils"/>
    </source>
</evidence>
<organism evidence="3 4">
    <name type="scientific">Paramecium sonneborni</name>
    <dbReference type="NCBI Taxonomy" id="65129"/>
    <lineage>
        <taxon>Eukaryota</taxon>
        <taxon>Sar</taxon>
        <taxon>Alveolata</taxon>
        <taxon>Ciliophora</taxon>
        <taxon>Intramacronucleata</taxon>
        <taxon>Oligohymenophorea</taxon>
        <taxon>Peniculida</taxon>
        <taxon>Parameciidae</taxon>
        <taxon>Paramecium</taxon>
    </lineage>
</organism>
<proteinExistence type="predicted"/>
<reference evidence="3" key="1">
    <citation type="submission" date="2021-01" db="EMBL/GenBank/DDBJ databases">
        <authorList>
            <consortium name="Genoscope - CEA"/>
            <person name="William W."/>
        </authorList>
    </citation>
    <scope>NUCLEOTIDE SEQUENCE</scope>
</reference>
<keyword evidence="1" id="KW-0175">Coiled coil</keyword>
<gene>
    <name evidence="3" type="ORF">PSON_ATCC_30995.1.T0750085</name>
</gene>
<evidence type="ECO:0000256" key="2">
    <source>
        <dbReference type="SAM" id="Phobius"/>
    </source>
</evidence>
<keyword evidence="2" id="KW-0812">Transmembrane</keyword>
<feature type="transmembrane region" description="Helical" evidence="2">
    <location>
        <begin position="727"/>
        <end position="747"/>
    </location>
</feature>
<keyword evidence="4" id="KW-1185">Reference proteome</keyword>
<feature type="transmembrane region" description="Helical" evidence="2">
    <location>
        <begin position="1036"/>
        <end position="1058"/>
    </location>
</feature>
<feature type="coiled-coil region" evidence="1">
    <location>
        <begin position="972"/>
        <end position="1030"/>
    </location>
</feature>
<sequence>MIINQCDIQLNMNPLKQSLINKFHRKTCDNSKCVCSKMFIQEVSQANAITYQILKQFLRSKINNIMETKNILKNTQIGELVFIQTLMYYDYGWLTDCIKNLTRLLNCQDKNQNLIIKNLIQQVSNFDESFNETSTKKAQSDQQLAQYINVKVQLNMAQYCRLNFILHLAKFKLKSFLGTSMQAYQQLIVSDFIFSFLQYDKSLRDIHAKTQNLILDKIHFYNLTIKDDKQDFYQFAQQTKIICAKLDQLKKLIKQTYIQYPCKSIQRCLCFFQSELLNSYYEANKTSTLTSMTDDKIFKNKKIRNYEIQVEQTAYIILSIKGTLDDFNIEQVSSYFLQLIGYETFKDLQFNSLLPKFMRNSHPIVINNFFINGQSSFYKSFNQSFIQCKTGLLKTIFLSYDITKIIKNQNLVFAAFLQELPDQKCFILSHGGKGKLNFSENFFKKIGFDQKVILNLPLNIINNLSLQYILPDCQIDHSETETSQINTEMRFLMDKRLKELQNQGIDLIEYIMDLKQWEKEDQIYQYNVTVMITKRFIQEQSYFLIEISSITRLTKFSQDNSRLQTFQNIDYFSQRQRSPIPQERKNSISITSQINISIDAQPKRVKVIDIKTKEILKNNQSEDEVACNIASFRKEELQIHVPYQSQRLLLSDRKNDTQQEFFNIDQLMMDSNIQSSLEIQKSQINSKKKIDENDEIQSQQSSLGGLKDSQLFKKFEMIEKIIKSKKFSIIIIYIILLILLIMFWLSYTIIVVTAMSSQLLQFIQEIDMISLHASIMGPHDLYLSIKITITAYQQQNREKYIDSSTLLKLIDPLYQFNAPYYFDLQDSYFEILTNDHLTEFFIDQYETVIFMGQNETVTYSKILSFREELLAIINAQYQFKRLFDQRKYAPGQPFQVFQFANYFNLQDQLELLTDEILQFSKSRSLTSNIQWLIILIIYQIFSVLLGVVIILVKKRMLKTYENLLCLFYYSDKNSIEQEITKLKNLHQQISKNEETIQKYDFDFKEREEFNNRKKKENNQQKSEKSKLQRNKKLPQLISFLGIFLMYVYFLLFSVIIFYQTKNYLTKYRQTTDFYRLVQDMRFRSGTLYVYREILFRWSNFSYLTTHDQNRLYQLVEKSQNIIQQYLIIQNDQQNDQYLLSENYINYISKVQNENLCNFIDAKYINLTIYCQIALDGVLLKGMIPSLNYISTAIRNQQAINNFTKRVEVHFYELEGAQIISQVFSNVSQQLKSGMIELTQNFNHINKVKIKFKQILSYLFMASQLILSIIILSCFRKSLIDEFIIYKKSLYLIPIKVFLEDNSLERALRQFEFAENI</sequence>
<feature type="transmembrane region" description="Helical" evidence="2">
    <location>
        <begin position="929"/>
        <end position="952"/>
    </location>
</feature>
<dbReference type="InterPro" id="IPR052994">
    <property type="entry name" value="Tiny_macrocysts_regulators"/>
</dbReference>
<keyword evidence="2" id="KW-1133">Transmembrane helix</keyword>
<protein>
    <recommendedName>
        <fullName evidence="5">Transmembrane protein</fullName>
    </recommendedName>
</protein>
<name>A0A8S1PDK7_9CILI</name>
<accession>A0A8S1PDK7</accession>
<evidence type="ECO:0008006" key="5">
    <source>
        <dbReference type="Google" id="ProtNLM"/>
    </source>
</evidence>
<evidence type="ECO:0000313" key="3">
    <source>
        <dbReference type="EMBL" id="CAD8101079.1"/>
    </source>
</evidence>
<dbReference type="PANTHER" id="PTHR31600">
    <property type="entry name" value="TINY MACROCYSTS PROTEIN B-RELATED"/>
    <property type="match status" value="1"/>
</dbReference>
<comment type="caution">
    <text evidence="3">The sequence shown here is derived from an EMBL/GenBank/DDBJ whole genome shotgun (WGS) entry which is preliminary data.</text>
</comment>
<dbReference type="PANTHER" id="PTHR31600:SF2">
    <property type="entry name" value="GAMETE ENRICHED GENE 10 PROTEIN-RELATED"/>
    <property type="match status" value="1"/>
</dbReference>
<dbReference type="Proteomes" id="UP000692954">
    <property type="component" value="Unassembled WGS sequence"/>
</dbReference>